<evidence type="ECO:0000259" key="17">
    <source>
        <dbReference type="PROSITE" id="PS50886"/>
    </source>
</evidence>
<feature type="binding site" evidence="15">
    <location>
        <position position="456"/>
    </location>
    <ligand>
        <name>Mg(2+)</name>
        <dbReference type="ChEBI" id="CHEBI:18420"/>
        <note>shared with alpha subunit</note>
    </ligand>
</feature>
<dbReference type="Pfam" id="PF03484">
    <property type="entry name" value="B5"/>
    <property type="match status" value="1"/>
</dbReference>
<dbReference type="FunFam" id="3.30.70.380:FF:000001">
    <property type="entry name" value="Phenylalanine--tRNA ligase beta subunit"/>
    <property type="match status" value="1"/>
</dbReference>
<dbReference type="Gene3D" id="3.50.40.10">
    <property type="entry name" value="Phenylalanyl-trna Synthetase, Chain B, domain 3"/>
    <property type="match status" value="1"/>
</dbReference>
<evidence type="ECO:0000256" key="2">
    <source>
        <dbReference type="ARBA" id="ARBA00008653"/>
    </source>
</evidence>
<organism evidence="20 21">
    <name type="scientific">Microvirga makkahensis</name>
    <dbReference type="NCBI Taxonomy" id="1128670"/>
    <lineage>
        <taxon>Bacteria</taxon>
        <taxon>Pseudomonadati</taxon>
        <taxon>Pseudomonadota</taxon>
        <taxon>Alphaproteobacteria</taxon>
        <taxon>Hyphomicrobiales</taxon>
        <taxon>Methylobacteriaceae</taxon>
        <taxon>Microvirga</taxon>
    </lineage>
</organism>
<dbReference type="Gene3D" id="3.30.56.10">
    <property type="match status" value="2"/>
</dbReference>
<evidence type="ECO:0000256" key="15">
    <source>
        <dbReference type="HAMAP-Rule" id="MF_00283"/>
    </source>
</evidence>
<keyword evidence="6 15" id="KW-0436">Ligase</keyword>
<dbReference type="InterPro" id="IPR004532">
    <property type="entry name" value="Phe-tRNA-ligase_IIc_bsu_bact"/>
</dbReference>
<comment type="cofactor">
    <cofactor evidence="15">
        <name>Mg(2+)</name>
        <dbReference type="ChEBI" id="CHEBI:18420"/>
    </cofactor>
    <text evidence="15">Binds 2 magnesium ions per tetramer.</text>
</comment>
<dbReference type="Pfam" id="PF01588">
    <property type="entry name" value="tRNA_bind"/>
    <property type="match status" value="1"/>
</dbReference>
<evidence type="ECO:0000256" key="13">
    <source>
        <dbReference type="ARBA" id="ARBA00023146"/>
    </source>
</evidence>
<evidence type="ECO:0000259" key="19">
    <source>
        <dbReference type="PROSITE" id="PS51483"/>
    </source>
</evidence>
<dbReference type="Proteomes" id="UP000436483">
    <property type="component" value="Unassembled WGS sequence"/>
</dbReference>
<evidence type="ECO:0000256" key="11">
    <source>
        <dbReference type="ARBA" id="ARBA00022884"/>
    </source>
</evidence>
<dbReference type="PANTHER" id="PTHR10947">
    <property type="entry name" value="PHENYLALANYL-TRNA SYNTHETASE BETA CHAIN AND LEUCINE-RICH REPEAT-CONTAINING PROTEIN 47"/>
    <property type="match status" value="1"/>
</dbReference>
<feature type="domain" description="B5" evidence="19">
    <location>
        <begin position="403"/>
        <end position="478"/>
    </location>
</feature>
<dbReference type="GO" id="GO:0005524">
    <property type="term" value="F:ATP binding"/>
    <property type="evidence" value="ECO:0007669"/>
    <property type="project" value="UniProtKB-UniRule"/>
</dbReference>
<dbReference type="SUPFAM" id="SSF54991">
    <property type="entry name" value="Anticodon-binding domain of PheRS"/>
    <property type="match status" value="1"/>
</dbReference>
<feature type="binding site" evidence="15">
    <location>
        <position position="466"/>
    </location>
    <ligand>
        <name>Mg(2+)</name>
        <dbReference type="ChEBI" id="CHEBI:18420"/>
        <note>shared with alpha subunit</note>
    </ligand>
</feature>
<feature type="domain" description="TRNA-binding" evidence="17">
    <location>
        <begin position="39"/>
        <end position="149"/>
    </location>
</feature>
<feature type="domain" description="FDX-ACB" evidence="18">
    <location>
        <begin position="713"/>
        <end position="806"/>
    </location>
</feature>
<dbReference type="EMBL" id="WURB01000005">
    <property type="protein sequence ID" value="MXQ11586.1"/>
    <property type="molecule type" value="Genomic_DNA"/>
</dbReference>
<evidence type="ECO:0000256" key="12">
    <source>
        <dbReference type="ARBA" id="ARBA00022917"/>
    </source>
</evidence>
<dbReference type="GO" id="GO:0006432">
    <property type="term" value="P:phenylalanyl-tRNA aminoacylation"/>
    <property type="evidence" value="ECO:0007669"/>
    <property type="project" value="UniProtKB-UniRule"/>
</dbReference>
<reference evidence="20 21" key="2">
    <citation type="submission" date="2020-01" db="EMBL/GenBank/DDBJ databases">
        <title>Microvirga sp. nov., an arsenate reduction bacterium isolated from Tibet hotspring sediments.</title>
        <authorList>
            <person name="Xian W.-D."/>
            <person name="Li W.-J."/>
        </authorList>
    </citation>
    <scope>NUCLEOTIDE SEQUENCE [LARGE SCALE GENOMIC DNA]</scope>
    <source>
        <strain evidence="20 21">KCTC 23863</strain>
    </source>
</reference>
<keyword evidence="21" id="KW-1185">Reference proteome</keyword>
<dbReference type="SMART" id="SM00873">
    <property type="entry name" value="B3_4"/>
    <property type="match status" value="1"/>
</dbReference>
<dbReference type="GO" id="GO:0000049">
    <property type="term" value="F:tRNA binding"/>
    <property type="evidence" value="ECO:0007669"/>
    <property type="project" value="UniProtKB-UniRule"/>
</dbReference>
<dbReference type="InterPro" id="IPR041616">
    <property type="entry name" value="PheRS_beta_core"/>
</dbReference>
<dbReference type="NCBIfam" id="TIGR00472">
    <property type="entry name" value="pheT_bact"/>
    <property type="match status" value="1"/>
</dbReference>
<evidence type="ECO:0000256" key="10">
    <source>
        <dbReference type="ARBA" id="ARBA00022842"/>
    </source>
</evidence>
<dbReference type="InterPro" id="IPR020825">
    <property type="entry name" value="Phe-tRNA_synthase-like_B3/B4"/>
</dbReference>
<dbReference type="Gene3D" id="2.40.50.140">
    <property type="entry name" value="Nucleic acid-binding proteins"/>
    <property type="match status" value="1"/>
</dbReference>
<keyword evidence="8 15" id="KW-0547">Nucleotide-binding</keyword>
<dbReference type="SUPFAM" id="SSF50249">
    <property type="entry name" value="Nucleic acid-binding proteins"/>
    <property type="match status" value="1"/>
</dbReference>
<dbReference type="SMART" id="SM00874">
    <property type="entry name" value="B5"/>
    <property type="match status" value="1"/>
</dbReference>
<evidence type="ECO:0000256" key="1">
    <source>
        <dbReference type="ARBA" id="ARBA00004496"/>
    </source>
</evidence>
<evidence type="ECO:0000256" key="5">
    <source>
        <dbReference type="ARBA" id="ARBA00022555"/>
    </source>
</evidence>
<evidence type="ECO:0000256" key="4">
    <source>
        <dbReference type="ARBA" id="ARBA00022490"/>
    </source>
</evidence>
<dbReference type="InterPro" id="IPR033714">
    <property type="entry name" value="tRNA_bind_bactPheRS"/>
</dbReference>
<comment type="catalytic activity">
    <reaction evidence="14 15">
        <text>tRNA(Phe) + L-phenylalanine + ATP = L-phenylalanyl-tRNA(Phe) + AMP + diphosphate + H(+)</text>
        <dbReference type="Rhea" id="RHEA:19413"/>
        <dbReference type="Rhea" id="RHEA-COMP:9668"/>
        <dbReference type="Rhea" id="RHEA-COMP:9699"/>
        <dbReference type="ChEBI" id="CHEBI:15378"/>
        <dbReference type="ChEBI" id="CHEBI:30616"/>
        <dbReference type="ChEBI" id="CHEBI:33019"/>
        <dbReference type="ChEBI" id="CHEBI:58095"/>
        <dbReference type="ChEBI" id="CHEBI:78442"/>
        <dbReference type="ChEBI" id="CHEBI:78531"/>
        <dbReference type="ChEBI" id="CHEBI:456215"/>
        <dbReference type="EC" id="6.1.1.20"/>
    </reaction>
</comment>
<comment type="caution">
    <text evidence="20">The sequence shown here is derived from an EMBL/GenBank/DDBJ whole genome shotgun (WGS) entry which is preliminary data.</text>
</comment>
<dbReference type="Pfam" id="PF03483">
    <property type="entry name" value="B3_4"/>
    <property type="match status" value="1"/>
</dbReference>
<comment type="subcellular location">
    <subcellularLocation>
        <location evidence="1 15">Cytoplasm</location>
    </subcellularLocation>
</comment>
<evidence type="ECO:0000256" key="8">
    <source>
        <dbReference type="ARBA" id="ARBA00022741"/>
    </source>
</evidence>
<keyword evidence="10 15" id="KW-0460">Magnesium</keyword>
<comment type="similarity">
    <text evidence="2 15">Belongs to the phenylalanyl-tRNA synthetase beta subunit family. Type 1 subfamily.</text>
</comment>
<dbReference type="InterPro" id="IPR005147">
    <property type="entry name" value="tRNA_synthase_B5-dom"/>
</dbReference>
<keyword evidence="12 15" id="KW-0648">Protein biosynthesis</keyword>
<keyword evidence="13 15" id="KW-0030">Aminoacyl-tRNA synthetase</keyword>
<dbReference type="InterPro" id="IPR012340">
    <property type="entry name" value="NA-bd_OB-fold"/>
</dbReference>
<sequence length="807" mass="85622">MKFTLSWLKDHLDTTASLDEIVETLTRIGLEVEGVEDKAKTLAPYTIAYVIAAEQHPNADRLRVCMVDTGAGKPIQVVCGAPNARTGMKSVFAPPGTYIPGKNITLGIGTIRGVESAGMLCSGSELEISDDHDGIIELPEDAPVGKAYAAYAGLDDPVIEINLTPNRPDCTSIHGIARDLAAAGLGTLKADAVPAVQGRGACPVSVTLDFVPGDEKLCPVFALRLVRGVKNGPSPEWMQRRLLSIGLRPINALVDITNYVTFDRGRPLHVFDLKKVKGNLTVRRAKAGEEVLALDGRTYALDSGTVVIADESGVESIAGIMGGEHSGSDEGTTDVLIESALWDPLNIAQTGRKHGIITDARYRFERGIDPAFTLPGLDLATQMVIDLCGGEPSEAVVAGQVPDTSRVIAFPWSEVPRLSGLDVRPAESEEILRKLGFKVEGSGERVNVTPPSWRPDIEGKADLVEEVIRIAGVDRIEPQPLARLEAAVAKPILTLIQKRTRLARRALAVRGLVEAVTWSFISKGEAELFGGGDPRLSLANPIAAELSDMRPSLLPGLLKAAQRNADRGFGDVALFEVGQTFASDEPEGQSIKAAAVRRGTARAEGVGRHWDGGAESVDAFDAKADVLALLAALGIPAGGLQIVSGGPAWFHPGRSGTLQFGPRNVVGAFGEVHPKILKALDLKGPLVAFELDLNALVPPKAKPTKMRPRLGLPDFQPLTRDFAFVVGRDVAAGDIVKAAQGAERQLIVGVDVFDVYEGTGIDPDKKSVAIAVTLQPTEKTLTDVEIEAVSSKIVAEVAKKTGAVLRS</sequence>
<dbReference type="Pfam" id="PF03147">
    <property type="entry name" value="FDX-ACB"/>
    <property type="match status" value="1"/>
</dbReference>
<keyword evidence="4 15" id="KW-0963">Cytoplasm</keyword>
<keyword evidence="11 16" id="KW-0694">RNA-binding</keyword>
<feature type="binding site" evidence="15">
    <location>
        <position position="465"/>
    </location>
    <ligand>
        <name>Mg(2+)</name>
        <dbReference type="ChEBI" id="CHEBI:18420"/>
        <note>shared with alpha subunit</note>
    </ligand>
</feature>
<keyword evidence="5 16" id="KW-0820">tRNA-binding</keyword>
<evidence type="ECO:0000256" key="3">
    <source>
        <dbReference type="ARBA" id="ARBA00011209"/>
    </source>
</evidence>
<evidence type="ECO:0000313" key="20">
    <source>
        <dbReference type="EMBL" id="MXQ11586.1"/>
    </source>
</evidence>
<dbReference type="EC" id="6.1.1.20" evidence="15"/>
<dbReference type="GO" id="GO:0004826">
    <property type="term" value="F:phenylalanine-tRNA ligase activity"/>
    <property type="evidence" value="ECO:0007669"/>
    <property type="project" value="UniProtKB-UniRule"/>
</dbReference>
<dbReference type="Gene3D" id="3.30.930.10">
    <property type="entry name" value="Bira Bifunctional Protein, Domain 2"/>
    <property type="match status" value="1"/>
</dbReference>
<dbReference type="InterPro" id="IPR009061">
    <property type="entry name" value="DNA-bd_dom_put_sf"/>
</dbReference>
<dbReference type="AlphaFoldDB" id="A0A7X3SNN2"/>
<reference evidence="20 21" key="1">
    <citation type="submission" date="2019-12" db="EMBL/GenBank/DDBJ databases">
        <authorList>
            <person name="Yuan C.-G."/>
        </authorList>
    </citation>
    <scope>NUCLEOTIDE SEQUENCE [LARGE SCALE GENOMIC DNA]</scope>
    <source>
        <strain evidence="20 21">KCTC 23863</strain>
    </source>
</reference>
<dbReference type="CDD" id="cd02796">
    <property type="entry name" value="tRNA_bind_bactPheRS"/>
    <property type="match status" value="1"/>
</dbReference>
<feature type="binding site" evidence="15">
    <location>
        <position position="462"/>
    </location>
    <ligand>
        <name>Mg(2+)</name>
        <dbReference type="ChEBI" id="CHEBI:18420"/>
        <note>shared with alpha subunit</note>
    </ligand>
</feature>
<dbReference type="PROSITE" id="PS51447">
    <property type="entry name" value="FDX_ACB"/>
    <property type="match status" value="1"/>
</dbReference>
<dbReference type="RefSeq" id="WP_160884176.1">
    <property type="nucleotide sequence ID" value="NZ_WURB01000005.1"/>
</dbReference>
<keyword evidence="9 15" id="KW-0067">ATP-binding</keyword>
<dbReference type="SUPFAM" id="SSF46955">
    <property type="entry name" value="Putative DNA-binding domain"/>
    <property type="match status" value="1"/>
</dbReference>
<dbReference type="PANTHER" id="PTHR10947:SF0">
    <property type="entry name" value="PHENYLALANINE--TRNA LIGASE BETA SUBUNIT"/>
    <property type="match status" value="1"/>
</dbReference>
<dbReference type="CDD" id="cd00769">
    <property type="entry name" value="PheRS_beta_core"/>
    <property type="match status" value="1"/>
</dbReference>
<evidence type="ECO:0000256" key="14">
    <source>
        <dbReference type="ARBA" id="ARBA00049255"/>
    </source>
</evidence>
<dbReference type="InterPro" id="IPR005146">
    <property type="entry name" value="B3/B4_tRNA-bd"/>
</dbReference>
<dbReference type="Gene3D" id="3.30.70.380">
    <property type="entry name" value="Ferrodoxin-fold anticodon-binding domain"/>
    <property type="match status" value="1"/>
</dbReference>
<accession>A0A7X3SNN2</accession>
<dbReference type="NCBIfam" id="NF045760">
    <property type="entry name" value="YtpR"/>
    <property type="match status" value="1"/>
</dbReference>
<dbReference type="SUPFAM" id="SSF55681">
    <property type="entry name" value="Class II aaRS and biotin synthetases"/>
    <property type="match status" value="1"/>
</dbReference>
<evidence type="ECO:0000256" key="9">
    <source>
        <dbReference type="ARBA" id="ARBA00022840"/>
    </source>
</evidence>
<dbReference type="SMART" id="SM00896">
    <property type="entry name" value="FDX-ACB"/>
    <property type="match status" value="1"/>
</dbReference>
<dbReference type="InterPro" id="IPR002547">
    <property type="entry name" value="tRNA-bd_dom"/>
</dbReference>
<dbReference type="InterPro" id="IPR045060">
    <property type="entry name" value="Phe-tRNA-ligase_IIc_bsu"/>
</dbReference>
<dbReference type="InterPro" id="IPR036690">
    <property type="entry name" value="Fdx_antiC-bd_sf"/>
</dbReference>
<evidence type="ECO:0000256" key="16">
    <source>
        <dbReference type="PROSITE-ProRule" id="PRU00209"/>
    </source>
</evidence>
<evidence type="ECO:0000256" key="7">
    <source>
        <dbReference type="ARBA" id="ARBA00022723"/>
    </source>
</evidence>
<keyword evidence="7 15" id="KW-0479">Metal-binding</keyword>
<evidence type="ECO:0000256" key="6">
    <source>
        <dbReference type="ARBA" id="ARBA00022598"/>
    </source>
</evidence>
<evidence type="ECO:0000313" key="21">
    <source>
        <dbReference type="Proteomes" id="UP000436483"/>
    </source>
</evidence>
<comment type="subunit">
    <text evidence="3 15">Tetramer of two alpha and two beta subunits.</text>
</comment>
<dbReference type="OrthoDB" id="9805455at2"/>
<dbReference type="PROSITE" id="PS50886">
    <property type="entry name" value="TRBD"/>
    <property type="match status" value="1"/>
</dbReference>
<dbReference type="InterPro" id="IPR045864">
    <property type="entry name" value="aa-tRNA-synth_II/BPL/LPL"/>
</dbReference>
<dbReference type="SUPFAM" id="SSF56037">
    <property type="entry name" value="PheT/TilS domain"/>
    <property type="match status" value="1"/>
</dbReference>
<dbReference type="GO" id="GO:0000287">
    <property type="term" value="F:magnesium ion binding"/>
    <property type="evidence" value="ECO:0007669"/>
    <property type="project" value="UniProtKB-UniRule"/>
</dbReference>
<proteinExistence type="inferred from homology"/>
<gene>
    <name evidence="15" type="primary">pheT</name>
    <name evidence="20" type="ORF">GR328_08965</name>
</gene>
<dbReference type="Pfam" id="PF17759">
    <property type="entry name" value="tRNA_synthFbeta"/>
    <property type="match status" value="1"/>
</dbReference>
<name>A0A7X3SNN2_9HYPH</name>
<dbReference type="FunFam" id="2.40.50.140:FF:000045">
    <property type="entry name" value="Phenylalanine--tRNA ligase beta subunit"/>
    <property type="match status" value="1"/>
</dbReference>
<dbReference type="PROSITE" id="PS51483">
    <property type="entry name" value="B5"/>
    <property type="match status" value="1"/>
</dbReference>
<dbReference type="HAMAP" id="MF_00283">
    <property type="entry name" value="Phe_tRNA_synth_beta1"/>
    <property type="match status" value="1"/>
</dbReference>
<protein>
    <recommendedName>
        <fullName evidence="15">Phenylalanine--tRNA ligase beta subunit</fullName>
        <ecNumber evidence="15">6.1.1.20</ecNumber>
    </recommendedName>
    <alternativeName>
        <fullName evidence="15">Phenylalanyl-tRNA synthetase beta subunit</fullName>
        <shortName evidence="15">PheRS</shortName>
    </alternativeName>
</protein>
<dbReference type="InterPro" id="IPR005121">
    <property type="entry name" value="Fdx_antiC-bd"/>
</dbReference>
<dbReference type="GO" id="GO:0009328">
    <property type="term" value="C:phenylalanine-tRNA ligase complex"/>
    <property type="evidence" value="ECO:0007669"/>
    <property type="project" value="TreeGrafter"/>
</dbReference>
<evidence type="ECO:0000259" key="18">
    <source>
        <dbReference type="PROSITE" id="PS51447"/>
    </source>
</evidence>